<dbReference type="Proteomes" id="UP000000249">
    <property type="component" value="Chromosome 2"/>
</dbReference>
<dbReference type="AntiFam" id="ANF00278">
    <property type="entry name" value="Spurious ORF motif from attC repeats"/>
</dbReference>
<dbReference type="AlphaFoldDB" id="A0A0H3AEH8"/>
<dbReference type="EMBL" id="CP000626">
    <property type="protein sequence ID" value="ABQ18770.1"/>
    <property type="molecule type" value="Genomic_DNA"/>
</dbReference>
<name>A0A0H3AEH8_VIBC3</name>
<organism evidence="1 2">
    <name type="scientific">Vibrio cholerae serotype O1 (strain ATCC 39541 / Classical Ogawa 395 / O395)</name>
    <dbReference type="NCBI Taxonomy" id="345073"/>
    <lineage>
        <taxon>Bacteria</taxon>
        <taxon>Pseudomonadati</taxon>
        <taxon>Pseudomonadota</taxon>
        <taxon>Gammaproteobacteria</taxon>
        <taxon>Vibrionales</taxon>
        <taxon>Vibrionaceae</taxon>
        <taxon>Vibrio</taxon>
    </lineage>
</organism>
<accession>A0A0H3AEH8</accession>
<proteinExistence type="predicted"/>
<evidence type="ECO:0000313" key="2">
    <source>
        <dbReference type="Proteomes" id="UP000000249"/>
    </source>
</evidence>
<gene>
    <name evidence="1" type="ordered locus">VC0395_0870</name>
</gene>
<reference evidence="1 2" key="1">
    <citation type="submission" date="2007-03" db="EMBL/GenBank/DDBJ databases">
        <authorList>
            <person name="Heidelberg J."/>
        </authorList>
    </citation>
    <scope>NUCLEOTIDE SEQUENCE [LARGE SCALE GENOMIC DNA]</scope>
    <source>
        <strain evidence="2">ATCC 39541 / Classical Ogawa 395 / O395</strain>
    </source>
</reference>
<sequence>MWLSLVVVRCQPLRRALGVHQLCEPKVERERKTDFRNFGYLRWN</sequence>
<dbReference type="KEGG" id="vco:VC0395_0870"/>
<evidence type="ECO:0000313" key="1">
    <source>
        <dbReference type="EMBL" id="ABQ18770.1"/>
    </source>
</evidence>
<protein>
    <submittedName>
        <fullName evidence="1">Uncharacterized protein</fullName>
    </submittedName>
</protein>